<evidence type="ECO:0000313" key="3">
    <source>
        <dbReference type="EMBL" id="OAA66861.1"/>
    </source>
</evidence>
<dbReference type="Pfam" id="PF00650">
    <property type="entry name" value="CRAL_TRIO"/>
    <property type="match status" value="1"/>
</dbReference>
<dbReference type="Proteomes" id="UP000076874">
    <property type="component" value="Unassembled WGS sequence"/>
</dbReference>
<feature type="compositionally biased region" description="Low complexity" evidence="1">
    <location>
        <begin position="40"/>
        <end position="53"/>
    </location>
</feature>
<dbReference type="InterPro" id="IPR011074">
    <property type="entry name" value="CRAL/TRIO_N_dom"/>
</dbReference>
<dbReference type="CDD" id="cd00170">
    <property type="entry name" value="SEC14"/>
    <property type="match status" value="1"/>
</dbReference>
<evidence type="ECO:0000259" key="2">
    <source>
        <dbReference type="PROSITE" id="PS50191"/>
    </source>
</evidence>
<dbReference type="Gene3D" id="1.10.8.20">
    <property type="entry name" value="N-terminal domain of phosphatidylinositol transfer protein sec14p"/>
    <property type="match status" value="1"/>
</dbReference>
<dbReference type="InterPro" id="IPR036865">
    <property type="entry name" value="CRAL-TRIO_dom_sf"/>
</dbReference>
<organism evidence="3 4">
    <name type="scientific">Niveomyces insectorum RCEF 264</name>
    <dbReference type="NCBI Taxonomy" id="1081102"/>
    <lineage>
        <taxon>Eukaryota</taxon>
        <taxon>Fungi</taxon>
        <taxon>Dikarya</taxon>
        <taxon>Ascomycota</taxon>
        <taxon>Pezizomycotina</taxon>
        <taxon>Sordariomycetes</taxon>
        <taxon>Hypocreomycetidae</taxon>
        <taxon>Hypocreales</taxon>
        <taxon>Cordycipitaceae</taxon>
        <taxon>Niveomyces</taxon>
    </lineage>
</organism>
<dbReference type="SMART" id="SM00516">
    <property type="entry name" value="SEC14"/>
    <property type="match status" value="1"/>
</dbReference>
<dbReference type="STRING" id="1081102.A0A167YYV2"/>
<dbReference type="SUPFAM" id="SSF52087">
    <property type="entry name" value="CRAL/TRIO domain"/>
    <property type="match status" value="1"/>
</dbReference>
<sequence>MAGSTTADDHGDELSRKPSHPHSHHSHHSHHGHHGHHNHSNNSTSNSTSSNHHVSPKQQNAAAATVEYGYPRGHLGHLNEAESEAFAEFKAYLTEKGLYQPGPPPSHDDPTLLRFLRARRWVVEEAYKQFKDTEDWRAANHLNVLYDTIDLEAYEQSRRLYPQWTGRRDKRGIPVYLFEIRHLDSKTISAYEKTANNTYSRAQSDGKTSPRLLRLFALYENLTRFAQPLCTEMPDRPHAATTPITLSTNIVDVSGVSLRQFWYLKSHMQAASTLATAHYPETLDRIFIIGAPMFFSTVWGWIKRWFDPVTVSKIFILSHSEVLPTLLSFVDIEHIPRSYGGELDFAWGEMPNLDPRIDERLTWANGHTSFPVGPLYWRPIDGGDRLECVAVGSVDQVERMERVCTMPKFYKGVPAVVPEEVAAAAAAEAAAAEAVEVAEAETTAAAADATATAAIDATAEGTTKAPATDAPTNDADEAPVAAVQNLSLSEKVEEANGAEPADAPPARTAS</sequence>
<dbReference type="AlphaFoldDB" id="A0A167YYV2"/>
<dbReference type="InterPro" id="IPR036273">
    <property type="entry name" value="CRAL/TRIO_N_dom_sf"/>
</dbReference>
<comment type="caution">
    <text evidence="3">The sequence shown here is derived from an EMBL/GenBank/DDBJ whole genome shotgun (WGS) entry which is preliminary data.</text>
</comment>
<proteinExistence type="predicted"/>
<dbReference type="EMBL" id="AZHD01000002">
    <property type="protein sequence ID" value="OAA66861.1"/>
    <property type="molecule type" value="Genomic_DNA"/>
</dbReference>
<dbReference type="PANTHER" id="PTHR45657">
    <property type="entry name" value="CRAL-TRIO DOMAIN-CONTAINING PROTEIN YKL091C-RELATED"/>
    <property type="match status" value="1"/>
</dbReference>
<feature type="region of interest" description="Disordered" evidence="1">
    <location>
        <begin position="457"/>
        <end position="510"/>
    </location>
</feature>
<dbReference type="OrthoDB" id="30289at2759"/>
<evidence type="ECO:0000256" key="1">
    <source>
        <dbReference type="SAM" id="MobiDB-lite"/>
    </source>
</evidence>
<dbReference type="PANTHER" id="PTHR45657:SF3">
    <property type="entry name" value="TRANSPORTER, PUTATIVE (AFU_ORTHOLOGUE AFUA_5G09260)-RELATED"/>
    <property type="match status" value="1"/>
</dbReference>
<dbReference type="InterPro" id="IPR051026">
    <property type="entry name" value="PI/PC_transfer"/>
</dbReference>
<feature type="region of interest" description="Disordered" evidence="1">
    <location>
        <begin position="1"/>
        <end position="62"/>
    </location>
</feature>
<feature type="compositionally biased region" description="Basic residues" evidence="1">
    <location>
        <begin position="17"/>
        <end position="39"/>
    </location>
</feature>
<dbReference type="InterPro" id="IPR001251">
    <property type="entry name" value="CRAL-TRIO_dom"/>
</dbReference>
<dbReference type="SUPFAM" id="SSF46938">
    <property type="entry name" value="CRAL/TRIO N-terminal domain"/>
    <property type="match status" value="1"/>
</dbReference>
<evidence type="ECO:0000313" key="4">
    <source>
        <dbReference type="Proteomes" id="UP000076874"/>
    </source>
</evidence>
<accession>A0A167YYV2</accession>
<keyword evidence="4" id="KW-1185">Reference proteome</keyword>
<reference evidence="3 4" key="1">
    <citation type="journal article" date="2016" name="Genome Biol. Evol.">
        <title>Divergent and convergent evolution of fungal pathogenicity.</title>
        <authorList>
            <person name="Shang Y."/>
            <person name="Xiao G."/>
            <person name="Zheng P."/>
            <person name="Cen K."/>
            <person name="Zhan S."/>
            <person name="Wang C."/>
        </authorList>
    </citation>
    <scope>NUCLEOTIDE SEQUENCE [LARGE SCALE GENOMIC DNA]</scope>
    <source>
        <strain evidence="3 4">RCEF 264</strain>
    </source>
</reference>
<dbReference type="PROSITE" id="PS50191">
    <property type="entry name" value="CRAL_TRIO"/>
    <property type="match status" value="1"/>
</dbReference>
<dbReference type="Gene3D" id="3.40.525.10">
    <property type="entry name" value="CRAL-TRIO lipid binding domain"/>
    <property type="match status" value="1"/>
</dbReference>
<name>A0A167YYV2_9HYPO</name>
<feature type="compositionally biased region" description="Basic and acidic residues" evidence="1">
    <location>
        <begin position="7"/>
        <end position="16"/>
    </location>
</feature>
<protein>
    <submittedName>
        <fullName evidence="3">Cellular retinaldehyde-binding/triple function protein</fullName>
    </submittedName>
</protein>
<dbReference type="SMART" id="SM01100">
    <property type="entry name" value="CRAL_TRIO_N"/>
    <property type="match status" value="1"/>
</dbReference>
<feature type="domain" description="CRAL-TRIO" evidence="2">
    <location>
        <begin position="153"/>
        <end position="347"/>
    </location>
</feature>
<dbReference type="Pfam" id="PF03765">
    <property type="entry name" value="CRAL_TRIO_N"/>
    <property type="match status" value="1"/>
</dbReference>
<feature type="compositionally biased region" description="Low complexity" evidence="1">
    <location>
        <begin position="457"/>
        <end position="473"/>
    </location>
</feature>
<gene>
    <name evidence="3" type="ORF">SPI_01437</name>
</gene>